<dbReference type="GO" id="GO:0006488">
    <property type="term" value="P:dolichol-linked oligosaccharide biosynthetic process"/>
    <property type="evidence" value="ECO:0007669"/>
    <property type="project" value="InterPro"/>
</dbReference>
<evidence type="ECO:0000313" key="8">
    <source>
        <dbReference type="EMBL" id="KAF8702541.1"/>
    </source>
</evidence>
<feature type="transmembrane region" description="Helical" evidence="6">
    <location>
        <begin position="136"/>
        <end position="153"/>
    </location>
</feature>
<feature type="transmembrane region" description="Helical" evidence="6">
    <location>
        <begin position="15"/>
        <end position="36"/>
    </location>
</feature>
<protein>
    <recommendedName>
        <fullName evidence="7">3-oxo-5-alpha-steroid 4-dehydrogenase C-terminal domain-containing protein</fullName>
    </recommendedName>
</protein>
<feature type="transmembrane region" description="Helical" evidence="6">
    <location>
        <begin position="211"/>
        <end position="237"/>
    </location>
</feature>
<evidence type="ECO:0000256" key="1">
    <source>
        <dbReference type="ARBA" id="ARBA00004127"/>
    </source>
</evidence>
<evidence type="ECO:0000256" key="2">
    <source>
        <dbReference type="ARBA" id="ARBA00004922"/>
    </source>
</evidence>
<organism evidence="8 9">
    <name type="scientific">Digitaria exilis</name>
    <dbReference type="NCBI Taxonomy" id="1010633"/>
    <lineage>
        <taxon>Eukaryota</taxon>
        <taxon>Viridiplantae</taxon>
        <taxon>Streptophyta</taxon>
        <taxon>Embryophyta</taxon>
        <taxon>Tracheophyta</taxon>
        <taxon>Spermatophyta</taxon>
        <taxon>Magnoliopsida</taxon>
        <taxon>Liliopsida</taxon>
        <taxon>Poales</taxon>
        <taxon>Poaceae</taxon>
        <taxon>PACMAD clade</taxon>
        <taxon>Panicoideae</taxon>
        <taxon>Panicodae</taxon>
        <taxon>Paniceae</taxon>
        <taxon>Anthephorinae</taxon>
        <taxon>Digitaria</taxon>
    </lineage>
</organism>
<comment type="caution">
    <text evidence="8">The sequence shown here is derived from an EMBL/GenBank/DDBJ whole genome shotgun (WGS) entry which is preliminary data.</text>
</comment>
<feature type="transmembrane region" description="Helical" evidence="6">
    <location>
        <begin position="173"/>
        <end position="191"/>
    </location>
</feature>
<dbReference type="EMBL" id="JACEFO010001785">
    <property type="protein sequence ID" value="KAF8702541.1"/>
    <property type="molecule type" value="Genomic_DNA"/>
</dbReference>
<dbReference type="GO" id="GO:0003865">
    <property type="term" value="F:3-oxo-5-alpha-steroid 4-dehydrogenase activity"/>
    <property type="evidence" value="ECO:0007669"/>
    <property type="project" value="TreeGrafter"/>
</dbReference>
<feature type="domain" description="3-oxo-5-alpha-steroid 4-dehydrogenase C-terminal" evidence="7">
    <location>
        <begin position="224"/>
        <end position="335"/>
    </location>
</feature>
<dbReference type="PANTHER" id="PTHR14624:SF0">
    <property type="entry name" value="POLYPRENOL REDUCTASE"/>
    <property type="match status" value="1"/>
</dbReference>
<dbReference type="GO" id="GO:0005783">
    <property type="term" value="C:endoplasmic reticulum"/>
    <property type="evidence" value="ECO:0007669"/>
    <property type="project" value="TreeGrafter"/>
</dbReference>
<keyword evidence="9" id="KW-1185">Reference proteome</keyword>
<keyword evidence="5 6" id="KW-0472">Membrane</keyword>
<dbReference type="Proteomes" id="UP000636709">
    <property type="component" value="Unassembled WGS sequence"/>
</dbReference>
<keyword evidence="4 6" id="KW-1133">Transmembrane helix</keyword>
<dbReference type="UniPathway" id="UPA00378"/>
<feature type="transmembrane region" description="Helical" evidence="6">
    <location>
        <begin position="70"/>
        <end position="93"/>
    </location>
</feature>
<dbReference type="AlphaFoldDB" id="A0A835EP12"/>
<gene>
    <name evidence="8" type="ORF">HU200_032924</name>
</gene>
<dbReference type="InterPro" id="IPR039698">
    <property type="entry name" value="Dfg10/SRD5A3"/>
</dbReference>
<name>A0A835EP12_9POAL</name>
<dbReference type="GO" id="GO:0016095">
    <property type="term" value="P:polyprenol catabolic process"/>
    <property type="evidence" value="ECO:0007669"/>
    <property type="project" value="TreeGrafter"/>
</dbReference>
<evidence type="ECO:0000256" key="3">
    <source>
        <dbReference type="ARBA" id="ARBA00022692"/>
    </source>
</evidence>
<comment type="pathway">
    <text evidence="2">Protein modification; protein glycosylation.</text>
</comment>
<dbReference type="OrthoDB" id="541710at2759"/>
<dbReference type="PROSITE" id="PS50244">
    <property type="entry name" value="S5A_REDUCTASE"/>
    <property type="match status" value="1"/>
</dbReference>
<evidence type="ECO:0000313" key="9">
    <source>
        <dbReference type="Proteomes" id="UP000636709"/>
    </source>
</evidence>
<evidence type="ECO:0000256" key="5">
    <source>
        <dbReference type="ARBA" id="ARBA00023136"/>
    </source>
</evidence>
<comment type="subcellular location">
    <subcellularLocation>
        <location evidence="1">Endomembrane system</location>
        <topology evidence="1">Multi-pass membrane protein</topology>
    </subcellularLocation>
</comment>
<dbReference type="Pfam" id="PF02544">
    <property type="entry name" value="Steroid_dh"/>
    <property type="match status" value="1"/>
</dbReference>
<feature type="transmembrane region" description="Helical" evidence="6">
    <location>
        <begin position="281"/>
        <end position="306"/>
    </location>
</feature>
<dbReference type="InterPro" id="IPR001104">
    <property type="entry name" value="3-oxo-5_a-steroid_4-DH_C"/>
</dbReference>
<evidence type="ECO:0000256" key="4">
    <source>
        <dbReference type="ARBA" id="ARBA00022989"/>
    </source>
</evidence>
<evidence type="ECO:0000256" key="6">
    <source>
        <dbReference type="SAM" id="Phobius"/>
    </source>
</evidence>
<sequence>MESGGWPTLDRLLCLAWLAAILLIAATIALPIPAAAGGRVVRRWLCTIASRGKTFRSSSSKARFTVPQKFFLHFYVEGVVVTTSLLFATWFYAYMKMTPLVLESSSSSTIDNHHVGGSSSFSMANAWPSHPVEHKYRVWRTVFVLILMEIQVLRRMYESKYVFHYSPTARMHIASYLVGWLYYVAAPLTLASPCLPEAMSQARIPDLVIDLSHLVMPLLKLGWCQWIGMAIFVWGWLHQFRCHAILGSLREHKNSDEYVIPCGDWFSYVSCPHYLAEIVMYFGLLIASGGSSSSVWFLLIFVTLNLSFSAIQTHKWYLQKFEDYPFSRYAIVPYIC</sequence>
<reference evidence="8" key="1">
    <citation type="submission" date="2020-07" db="EMBL/GenBank/DDBJ databases">
        <title>Genome sequence and genetic diversity analysis of an under-domesticated orphan crop, white fonio (Digitaria exilis).</title>
        <authorList>
            <person name="Bennetzen J.L."/>
            <person name="Chen S."/>
            <person name="Ma X."/>
            <person name="Wang X."/>
            <person name="Yssel A.E.J."/>
            <person name="Chaluvadi S.R."/>
            <person name="Johnson M."/>
            <person name="Gangashetty P."/>
            <person name="Hamidou F."/>
            <person name="Sanogo M.D."/>
            <person name="Zwaenepoel A."/>
            <person name="Wallace J."/>
            <person name="Van De Peer Y."/>
            <person name="Van Deynze A."/>
        </authorList>
    </citation>
    <scope>NUCLEOTIDE SEQUENCE</scope>
    <source>
        <tissue evidence="8">Leaves</tissue>
    </source>
</reference>
<dbReference type="Gene3D" id="1.20.120.1630">
    <property type="match status" value="1"/>
</dbReference>
<dbReference type="PANTHER" id="PTHR14624">
    <property type="entry name" value="DFG10 PROTEIN"/>
    <property type="match status" value="1"/>
</dbReference>
<evidence type="ECO:0000259" key="7">
    <source>
        <dbReference type="Pfam" id="PF02544"/>
    </source>
</evidence>
<proteinExistence type="predicted"/>
<keyword evidence="3 6" id="KW-0812">Transmembrane</keyword>
<accession>A0A835EP12</accession>